<dbReference type="Gene3D" id="4.10.400.10">
    <property type="entry name" value="Low-density Lipoprotein Receptor"/>
    <property type="match status" value="1"/>
</dbReference>
<dbReference type="InterPro" id="IPR023415">
    <property type="entry name" value="LDLR_class-A_CS"/>
</dbReference>
<dbReference type="PANTHER" id="PTHR46876">
    <property type="entry name" value="LOW-DENSITY LIPOPROTEIN RECEPTOR-RELATED PROTEIN 11"/>
    <property type="match status" value="1"/>
</dbReference>
<feature type="transmembrane region" description="Helical" evidence="10">
    <location>
        <begin position="579"/>
        <end position="601"/>
    </location>
</feature>
<comment type="caution">
    <text evidence="8">Lacks conserved residue(s) required for the propagation of feature annotation.</text>
</comment>
<dbReference type="InterPro" id="IPR036055">
    <property type="entry name" value="LDL_receptor-like_sf"/>
</dbReference>
<evidence type="ECO:0000313" key="14">
    <source>
        <dbReference type="Proteomes" id="UP001234178"/>
    </source>
</evidence>
<feature type="domain" description="MANSC" evidence="12">
    <location>
        <begin position="105"/>
        <end position="184"/>
    </location>
</feature>
<evidence type="ECO:0000256" key="4">
    <source>
        <dbReference type="ARBA" id="ARBA00022989"/>
    </source>
</evidence>
<evidence type="ECO:0000256" key="10">
    <source>
        <dbReference type="SAM" id="Phobius"/>
    </source>
</evidence>
<keyword evidence="2 10" id="KW-0812">Transmembrane</keyword>
<dbReference type="SMART" id="SM00192">
    <property type="entry name" value="LDLa"/>
    <property type="match status" value="1"/>
</dbReference>
<dbReference type="Pfam" id="PF00057">
    <property type="entry name" value="Ldl_recept_a"/>
    <property type="match status" value="1"/>
</dbReference>
<evidence type="ECO:0000256" key="6">
    <source>
        <dbReference type="ARBA" id="ARBA00023157"/>
    </source>
</evidence>
<evidence type="ECO:0000256" key="2">
    <source>
        <dbReference type="ARBA" id="ARBA00022692"/>
    </source>
</evidence>
<feature type="signal peptide" evidence="11">
    <location>
        <begin position="1"/>
        <end position="40"/>
    </location>
</feature>
<proteinExistence type="predicted"/>
<accession>A0ABR0ACC6</accession>
<organism evidence="13 14">
    <name type="scientific">Daphnia magna</name>
    <dbReference type="NCBI Taxonomy" id="35525"/>
    <lineage>
        <taxon>Eukaryota</taxon>
        <taxon>Metazoa</taxon>
        <taxon>Ecdysozoa</taxon>
        <taxon>Arthropoda</taxon>
        <taxon>Crustacea</taxon>
        <taxon>Branchiopoda</taxon>
        <taxon>Diplostraca</taxon>
        <taxon>Cladocera</taxon>
        <taxon>Anomopoda</taxon>
        <taxon>Daphniidae</taxon>
        <taxon>Daphnia</taxon>
    </lineage>
</organism>
<dbReference type="InterPro" id="IPR011106">
    <property type="entry name" value="MANSC_N"/>
</dbReference>
<dbReference type="SUPFAM" id="SSF57424">
    <property type="entry name" value="LDL receptor-like module"/>
    <property type="match status" value="1"/>
</dbReference>
<evidence type="ECO:0000256" key="9">
    <source>
        <dbReference type="SAM" id="MobiDB-lite"/>
    </source>
</evidence>
<dbReference type="PANTHER" id="PTHR46876:SF1">
    <property type="entry name" value="LOW-DENSITY LIPOPROTEIN RECEPTOR-RELATED PROTEIN 11"/>
    <property type="match status" value="1"/>
</dbReference>
<dbReference type="Proteomes" id="UP001234178">
    <property type="component" value="Unassembled WGS sequence"/>
</dbReference>
<evidence type="ECO:0000256" key="11">
    <source>
        <dbReference type="SAM" id="SignalP"/>
    </source>
</evidence>
<name>A0ABR0ACC6_9CRUS</name>
<evidence type="ECO:0000256" key="5">
    <source>
        <dbReference type="ARBA" id="ARBA00023136"/>
    </source>
</evidence>
<keyword evidence="5 10" id="KW-0472">Membrane</keyword>
<evidence type="ECO:0000256" key="1">
    <source>
        <dbReference type="ARBA" id="ARBA00004479"/>
    </source>
</evidence>
<reference evidence="13 14" key="1">
    <citation type="journal article" date="2023" name="Nucleic Acids Res.">
        <title>The hologenome of Daphnia magna reveals possible DNA methylation and microbiome-mediated evolution of the host genome.</title>
        <authorList>
            <person name="Chaturvedi A."/>
            <person name="Li X."/>
            <person name="Dhandapani V."/>
            <person name="Marshall H."/>
            <person name="Kissane S."/>
            <person name="Cuenca-Cambronero M."/>
            <person name="Asole G."/>
            <person name="Calvet F."/>
            <person name="Ruiz-Romero M."/>
            <person name="Marangio P."/>
            <person name="Guigo R."/>
            <person name="Rago D."/>
            <person name="Mirbahai L."/>
            <person name="Eastwood N."/>
            <person name="Colbourne J.K."/>
            <person name="Zhou J."/>
            <person name="Mallon E."/>
            <person name="Orsini L."/>
        </authorList>
    </citation>
    <scope>NUCLEOTIDE SEQUENCE [LARGE SCALE GENOMIC DNA]</scope>
    <source>
        <strain evidence="13">LRV0_1</strain>
    </source>
</reference>
<evidence type="ECO:0000256" key="8">
    <source>
        <dbReference type="PROSITE-ProRule" id="PRU00124"/>
    </source>
</evidence>
<dbReference type="Pfam" id="PF07502">
    <property type="entry name" value="MANEC"/>
    <property type="match status" value="1"/>
</dbReference>
<evidence type="ECO:0000256" key="7">
    <source>
        <dbReference type="ARBA" id="ARBA00023180"/>
    </source>
</evidence>
<keyword evidence="7" id="KW-0325">Glycoprotein</keyword>
<dbReference type="PROSITE" id="PS50068">
    <property type="entry name" value="LDLRA_2"/>
    <property type="match status" value="1"/>
</dbReference>
<evidence type="ECO:0000313" key="13">
    <source>
        <dbReference type="EMBL" id="KAK4022689.1"/>
    </source>
</evidence>
<dbReference type="PROSITE" id="PS50986">
    <property type="entry name" value="MANSC"/>
    <property type="match status" value="1"/>
</dbReference>
<keyword evidence="3 11" id="KW-0732">Signal</keyword>
<sequence length="628" mass="68996">MRMAAADIVDGFSLTNVKMAPIILSLTVLILGCLVQSGEAEAVVDVIHSLTHQFAPVSAVHWPAILGDDRSHRTGNIDGRLERSLFGSSGSSSASSGICSEQSEISENTIIRTKDSRALGARFLNETSLGADARDRCLNLCCAFHGCNVAVYEEKDGGNCYLFDCGPAEDFRCKFTSHSHYTSGVIRRRENAHEEELTQLKKISMSVVTTVKPIVTIVVTNPSTTTAPPTAKPVRTCSRYQFECHTTRECIAIYNACDGISQCSDGSDEAPELGCPATTTETSTARTLVTKQPVIDAKISPVDIQQNLVIAQHPPLDWRGSRIRDRYSEQDQVASVDLPPNTDVNHWRAGPDNTRNYERSHNPYQTGTNGEALPYAVEPDRPVNPYYSPDIRHYGSTWTERQERPISNVNDYRAADNTYYYDKDARSPYDANGNVYPSVRKHDWGRNNAVIVDSSPPQHALLALPVETRPSQIQPVAPIVLENPHPLVSVAGPVVEKVPAVPEQKVKTPELTTVPPTVVVPTTTTITQPKSTISAKIKSPSLITKPEIVANHAHIHHFIVSQADFQEEKAERSRQTVGAAWALTLGLSVTAVLVLLVGCRLRSLKRHLRRGRSGHTRDADYLVNGMYL</sequence>
<dbReference type="EMBL" id="JAOYFB010000037">
    <property type="protein sequence ID" value="KAK4022689.1"/>
    <property type="molecule type" value="Genomic_DNA"/>
</dbReference>
<comment type="subcellular location">
    <subcellularLocation>
        <location evidence="1">Membrane</location>
        <topology evidence="1">Single-pass type I membrane protein</topology>
    </subcellularLocation>
</comment>
<keyword evidence="6" id="KW-1015">Disulfide bond</keyword>
<feature type="chain" id="PRO_5045634192" description="MANSC domain-containing protein" evidence="11">
    <location>
        <begin position="41"/>
        <end position="628"/>
    </location>
</feature>
<protein>
    <recommendedName>
        <fullName evidence="12">MANSC domain-containing protein</fullName>
    </recommendedName>
</protein>
<dbReference type="SMART" id="SM00765">
    <property type="entry name" value="MANEC"/>
    <property type="match status" value="1"/>
</dbReference>
<feature type="region of interest" description="Disordered" evidence="9">
    <location>
        <begin position="336"/>
        <end position="374"/>
    </location>
</feature>
<dbReference type="PROSITE" id="PS01209">
    <property type="entry name" value="LDLRA_1"/>
    <property type="match status" value="1"/>
</dbReference>
<dbReference type="CDD" id="cd00112">
    <property type="entry name" value="LDLa"/>
    <property type="match status" value="1"/>
</dbReference>
<gene>
    <name evidence="13" type="ORF">OUZ56_008142</name>
</gene>
<keyword evidence="14" id="KW-1185">Reference proteome</keyword>
<dbReference type="PROSITE" id="PS51257">
    <property type="entry name" value="PROKAR_LIPOPROTEIN"/>
    <property type="match status" value="1"/>
</dbReference>
<evidence type="ECO:0000259" key="12">
    <source>
        <dbReference type="PROSITE" id="PS50986"/>
    </source>
</evidence>
<comment type="caution">
    <text evidence="13">The sequence shown here is derived from an EMBL/GenBank/DDBJ whole genome shotgun (WGS) entry which is preliminary data.</text>
</comment>
<dbReference type="InterPro" id="IPR002172">
    <property type="entry name" value="LDrepeatLR_classA_rpt"/>
</dbReference>
<keyword evidence="4 10" id="KW-1133">Transmembrane helix</keyword>
<dbReference type="InterPro" id="IPR013980">
    <property type="entry name" value="MANSC_dom"/>
</dbReference>
<evidence type="ECO:0000256" key="3">
    <source>
        <dbReference type="ARBA" id="ARBA00022729"/>
    </source>
</evidence>